<reference evidence="1 2" key="1">
    <citation type="submission" date="2015-08" db="EMBL/GenBank/DDBJ databases">
        <title>Genome sequencing of Penicillium nordicum.</title>
        <authorList>
            <person name="Nguyen H.D."/>
            <person name="Seifert K.A."/>
        </authorList>
    </citation>
    <scope>NUCLEOTIDE SEQUENCE [LARGE SCALE GENOMIC DNA]</scope>
    <source>
        <strain evidence="1 2">DAOMC 185683</strain>
    </source>
</reference>
<dbReference type="AlphaFoldDB" id="A0A0M8P6I2"/>
<evidence type="ECO:0000313" key="1">
    <source>
        <dbReference type="EMBL" id="KOS41400.1"/>
    </source>
</evidence>
<protein>
    <submittedName>
        <fullName evidence="1">Uncharacterized protein</fullName>
    </submittedName>
</protein>
<organism evidence="1 2">
    <name type="scientific">Penicillium nordicum</name>
    <dbReference type="NCBI Taxonomy" id="229535"/>
    <lineage>
        <taxon>Eukaryota</taxon>
        <taxon>Fungi</taxon>
        <taxon>Dikarya</taxon>
        <taxon>Ascomycota</taxon>
        <taxon>Pezizomycotina</taxon>
        <taxon>Eurotiomycetes</taxon>
        <taxon>Eurotiomycetidae</taxon>
        <taxon>Eurotiales</taxon>
        <taxon>Aspergillaceae</taxon>
        <taxon>Penicillium</taxon>
    </lineage>
</organism>
<evidence type="ECO:0000313" key="2">
    <source>
        <dbReference type="Proteomes" id="UP000037696"/>
    </source>
</evidence>
<proteinExistence type="predicted"/>
<dbReference type="Proteomes" id="UP000037696">
    <property type="component" value="Unassembled WGS sequence"/>
</dbReference>
<keyword evidence="2" id="KW-1185">Reference proteome</keyword>
<dbReference type="EMBL" id="LHQQ01000133">
    <property type="protein sequence ID" value="KOS41400.1"/>
    <property type="molecule type" value="Genomic_DNA"/>
</dbReference>
<gene>
    <name evidence="1" type="ORF">ACN38_g7727</name>
</gene>
<accession>A0A0M8P6I2</accession>
<sequence>MGAYHRTWALVASKRHTAELLEVTDCGTIAPSRFTRREELSHKNVDSHIEQLLSKSTLRKPVTVFEK</sequence>
<name>A0A0M8P6I2_9EURO</name>
<comment type="caution">
    <text evidence="1">The sequence shown here is derived from an EMBL/GenBank/DDBJ whole genome shotgun (WGS) entry which is preliminary data.</text>
</comment>